<dbReference type="RefSeq" id="WP_171418798.1">
    <property type="nucleotide sequence ID" value="NZ_JABFOR010000038.1"/>
</dbReference>
<comment type="caution">
    <text evidence="1">The sequence shown here is derived from an EMBL/GenBank/DDBJ whole genome shotgun (WGS) entry which is preliminary data.</text>
</comment>
<gene>
    <name evidence="1" type="ORF">HMI46_21825</name>
</gene>
<dbReference type="EMBL" id="JABFOR010000038">
    <property type="protein sequence ID" value="NOJ73175.1"/>
    <property type="molecule type" value="Genomic_DNA"/>
</dbReference>
<sequence>MSREAEYQRMKAALRNILDVSHDAFALSQARYGLGLDKSEIVKNYVSHSEYPACYGEGKPGHEGRD</sequence>
<accession>A0AAP7A2J9</accession>
<reference evidence="1 2" key="1">
    <citation type="submission" date="2020-05" db="EMBL/GenBank/DDBJ databases">
        <title>Whole genome sequencing and identification of novel metabolites from Paenibacillus alvei strain JR949.</title>
        <authorList>
            <person name="Rajendhran J."/>
            <person name="Sree Pranav P."/>
            <person name="Mahalakshmi B."/>
            <person name="Karthikeyan R."/>
        </authorList>
    </citation>
    <scope>NUCLEOTIDE SEQUENCE [LARGE SCALE GENOMIC DNA]</scope>
    <source>
        <strain evidence="1 2">JR949</strain>
    </source>
</reference>
<dbReference type="Proteomes" id="UP000552038">
    <property type="component" value="Unassembled WGS sequence"/>
</dbReference>
<dbReference type="AlphaFoldDB" id="A0AAP7A2J9"/>
<proteinExistence type="predicted"/>
<organism evidence="1 2">
    <name type="scientific">Paenibacillus alvei</name>
    <name type="common">Bacillus alvei</name>
    <dbReference type="NCBI Taxonomy" id="44250"/>
    <lineage>
        <taxon>Bacteria</taxon>
        <taxon>Bacillati</taxon>
        <taxon>Bacillota</taxon>
        <taxon>Bacilli</taxon>
        <taxon>Bacillales</taxon>
        <taxon>Paenibacillaceae</taxon>
        <taxon>Paenibacillus</taxon>
    </lineage>
</organism>
<name>A0AAP7A2J9_PAEAL</name>
<evidence type="ECO:0000313" key="2">
    <source>
        <dbReference type="Proteomes" id="UP000552038"/>
    </source>
</evidence>
<evidence type="ECO:0000313" key="1">
    <source>
        <dbReference type="EMBL" id="NOJ73175.1"/>
    </source>
</evidence>
<protein>
    <submittedName>
        <fullName evidence="1">Uncharacterized protein</fullName>
    </submittedName>
</protein>